<evidence type="ECO:0000313" key="2">
    <source>
        <dbReference type="EMBL" id="KAL3868381.1"/>
    </source>
</evidence>
<dbReference type="Proteomes" id="UP001634394">
    <property type="component" value="Unassembled WGS sequence"/>
</dbReference>
<feature type="compositionally biased region" description="Basic and acidic residues" evidence="1">
    <location>
        <begin position="25"/>
        <end position="34"/>
    </location>
</feature>
<accession>A0ABD3W3X7</accession>
<evidence type="ECO:0000313" key="3">
    <source>
        <dbReference type="Proteomes" id="UP001634394"/>
    </source>
</evidence>
<name>A0ABD3W3X7_SINWO</name>
<feature type="compositionally biased region" description="Basic and acidic residues" evidence="1">
    <location>
        <begin position="41"/>
        <end position="68"/>
    </location>
</feature>
<dbReference type="AlphaFoldDB" id="A0ABD3W3X7"/>
<sequence>KEAQQQQGRVKKNEKPGTTTAAAATRDRKEKTDYTEEEEKITEKRQRRQTEMIEEHSAHCEENPEKTQENLTEEQIFDRERVKRRKGKNNRRRTKIDEKMYGS</sequence>
<feature type="compositionally biased region" description="Basic residues" evidence="1">
    <location>
        <begin position="82"/>
        <end position="94"/>
    </location>
</feature>
<comment type="caution">
    <text evidence="2">The sequence shown here is derived from an EMBL/GenBank/DDBJ whole genome shotgun (WGS) entry which is preliminary data.</text>
</comment>
<reference evidence="2 3" key="1">
    <citation type="submission" date="2024-11" db="EMBL/GenBank/DDBJ databases">
        <title>Chromosome-level genome assembly of the freshwater bivalve Anodonta woodiana.</title>
        <authorList>
            <person name="Chen X."/>
        </authorList>
    </citation>
    <scope>NUCLEOTIDE SEQUENCE [LARGE SCALE GENOMIC DNA]</scope>
    <source>
        <strain evidence="2">MN2024</strain>
        <tissue evidence="2">Gills</tissue>
    </source>
</reference>
<dbReference type="EMBL" id="JBJQND010000008">
    <property type="protein sequence ID" value="KAL3868381.1"/>
    <property type="molecule type" value="Genomic_DNA"/>
</dbReference>
<organism evidence="2 3">
    <name type="scientific">Sinanodonta woodiana</name>
    <name type="common">Chinese pond mussel</name>
    <name type="synonym">Anodonta woodiana</name>
    <dbReference type="NCBI Taxonomy" id="1069815"/>
    <lineage>
        <taxon>Eukaryota</taxon>
        <taxon>Metazoa</taxon>
        <taxon>Spiralia</taxon>
        <taxon>Lophotrochozoa</taxon>
        <taxon>Mollusca</taxon>
        <taxon>Bivalvia</taxon>
        <taxon>Autobranchia</taxon>
        <taxon>Heteroconchia</taxon>
        <taxon>Palaeoheterodonta</taxon>
        <taxon>Unionida</taxon>
        <taxon>Unionoidea</taxon>
        <taxon>Unionidae</taxon>
        <taxon>Unioninae</taxon>
        <taxon>Sinanodonta</taxon>
    </lineage>
</organism>
<protein>
    <submittedName>
        <fullName evidence="2">Uncharacterized protein</fullName>
    </submittedName>
</protein>
<proteinExistence type="predicted"/>
<gene>
    <name evidence="2" type="ORF">ACJMK2_041193</name>
</gene>
<feature type="region of interest" description="Disordered" evidence="1">
    <location>
        <begin position="1"/>
        <end position="103"/>
    </location>
</feature>
<feature type="non-terminal residue" evidence="2">
    <location>
        <position position="1"/>
    </location>
</feature>
<evidence type="ECO:0000256" key="1">
    <source>
        <dbReference type="SAM" id="MobiDB-lite"/>
    </source>
</evidence>
<keyword evidence="3" id="KW-1185">Reference proteome</keyword>